<dbReference type="InterPro" id="IPR002893">
    <property type="entry name" value="Znf_MYND"/>
</dbReference>
<dbReference type="PROSITE" id="PS50865">
    <property type="entry name" value="ZF_MYND_2"/>
    <property type="match status" value="1"/>
</dbReference>
<dbReference type="EMBL" id="HG994589">
    <property type="protein sequence ID" value="CAF2797520.1"/>
    <property type="molecule type" value="Genomic_DNA"/>
</dbReference>
<dbReference type="PANTHER" id="PTHR12197">
    <property type="entry name" value="HISTONE-LYSINE N-METHYLTRANSFERASE SMYD"/>
    <property type="match status" value="1"/>
</dbReference>
<keyword evidence="1" id="KW-0808">Transferase</keyword>
<dbReference type="Proteomes" id="UP000675881">
    <property type="component" value="Chromosome 10"/>
</dbReference>
<gene>
    <name evidence="1" type="ORF">LSAA_2538</name>
</gene>
<dbReference type="PROSITE" id="PS01360">
    <property type="entry name" value="ZF_MYND_1"/>
    <property type="match status" value="1"/>
</dbReference>
<dbReference type="EC" id="2.1.1.354" evidence="1"/>
<dbReference type="Gene3D" id="1.10.220.160">
    <property type="match status" value="1"/>
</dbReference>
<dbReference type="Gene3D" id="6.10.140.2220">
    <property type="match status" value="1"/>
</dbReference>
<dbReference type="OrthoDB" id="265717at2759"/>
<keyword evidence="1" id="KW-0489">Methyltransferase</keyword>
<reference evidence="1" key="1">
    <citation type="submission" date="2021-02" db="EMBL/GenBank/DDBJ databases">
        <authorList>
            <person name="Bekaert M."/>
        </authorList>
    </citation>
    <scope>NUCLEOTIDE SEQUENCE</scope>
    <source>
        <strain evidence="1">IoA-00</strain>
    </source>
</reference>
<dbReference type="InterPro" id="IPR050869">
    <property type="entry name" value="H3K4_H4K5_MeTrfase"/>
</dbReference>
<dbReference type="PANTHER" id="PTHR12197:SF251">
    <property type="entry name" value="EG:BACR7C10.4 PROTEIN"/>
    <property type="match status" value="1"/>
</dbReference>
<dbReference type="EC" id="2.1.1.357" evidence="1"/>
<keyword evidence="2" id="KW-1185">Reference proteome</keyword>
<organism evidence="1 2">
    <name type="scientific">Lepeophtheirus salmonis</name>
    <name type="common">Salmon louse</name>
    <name type="synonym">Caligus salmonis</name>
    <dbReference type="NCBI Taxonomy" id="72036"/>
    <lineage>
        <taxon>Eukaryota</taxon>
        <taxon>Metazoa</taxon>
        <taxon>Ecdysozoa</taxon>
        <taxon>Arthropoda</taxon>
        <taxon>Crustacea</taxon>
        <taxon>Multicrustacea</taxon>
        <taxon>Hexanauplia</taxon>
        <taxon>Copepoda</taxon>
        <taxon>Siphonostomatoida</taxon>
        <taxon>Caligidae</taxon>
        <taxon>Lepeophtheirus</taxon>
    </lineage>
</organism>
<accession>A0A7R8CF44</accession>
<dbReference type="GO" id="GO:0005634">
    <property type="term" value="C:nucleus"/>
    <property type="evidence" value="ECO:0007669"/>
    <property type="project" value="TreeGrafter"/>
</dbReference>
<dbReference type="GO" id="GO:0140999">
    <property type="term" value="F:histone H3K4 trimethyltransferase activity"/>
    <property type="evidence" value="ECO:0007669"/>
    <property type="project" value="UniProtKB-EC"/>
</dbReference>
<proteinExistence type="predicted"/>
<name>A0A7R8CF44_LEPSM</name>
<dbReference type="Gene3D" id="2.170.270.10">
    <property type="entry name" value="SET domain"/>
    <property type="match status" value="1"/>
</dbReference>
<evidence type="ECO:0000313" key="1">
    <source>
        <dbReference type="EMBL" id="CAF2797520.1"/>
    </source>
</evidence>
<evidence type="ECO:0000313" key="2">
    <source>
        <dbReference type="Proteomes" id="UP000675881"/>
    </source>
</evidence>
<sequence length="551" mass="63456">MAKAIEKKRNTLVLSLVLERSITSMDEEISGGKLPINELGIRSYIQGRRNFYPKLIDEKKYSKIPIVNSNDSSVASSELIIKNEQLLKEYNTFKDTVTAGDILFVAEPFVFVPSTATRGLRCEHCFKEKTYTHRLFSCPCCNYSIYCSESCAEKDKEFHGDECALFVESKRPPSSDTVRFTLRLLLKMRRNGGREADIVLDGDKKIYRRFYDLIDHFDDILHSSNRSQLVEHVYAEILKLMGSESAPDPNYFLEVYGRMVINSFHICDKTTQDNIGYALYLGPSIMNHSCVPTASVSFEDKNIVVRSLIDMPKKDVSKVYISYINLMESKEHRQRHLLRNYYFFCECFRCNSATWETSMFSLKCVHCYKKNKELIKEGFVPIGSKPKPENYKSPRCETCGNESIGSERTITDYLEALEIVEDYLAQENIPMDVAKFCLKLMDMNDFHPLHICYVKTTESIFQNWWEDWKEGKGKGGSSTNLAQLATNVVHFGRKLIQYYEKYSLHPWSYEGIILAKTAAVENHLKFEKESTKHLNKANDILSITMGDVVSL</sequence>
<dbReference type="GO" id="GO:0032259">
    <property type="term" value="P:methylation"/>
    <property type="evidence" value="ECO:0007669"/>
    <property type="project" value="UniProtKB-KW"/>
</dbReference>
<protein>
    <submittedName>
        <fullName evidence="1">SMYD</fullName>
        <ecNumber evidence="1">2.1.1.354</ecNumber>
        <ecNumber evidence="1">2.1.1.357</ecNumber>
    </submittedName>
</protein>
<dbReference type="GO" id="GO:0140954">
    <property type="term" value="F:histone H3K36 dimethyltransferase activity"/>
    <property type="evidence" value="ECO:0007669"/>
    <property type="project" value="UniProtKB-EC"/>
</dbReference>
<dbReference type="InterPro" id="IPR046341">
    <property type="entry name" value="SET_dom_sf"/>
</dbReference>
<dbReference type="SUPFAM" id="SSF82199">
    <property type="entry name" value="SET domain"/>
    <property type="match status" value="1"/>
</dbReference>
<dbReference type="AlphaFoldDB" id="A0A7R8CF44"/>